<dbReference type="AlphaFoldDB" id="A0A0K2BLK2"/>
<accession>A0A0K2BLK2</accession>
<sequence length="185" mass="21403">MINEIQKNTDVRMEKCVESFKTNISKFRTGRASPSILDRIKVNYYGTITPLRKLANIVAEDSRTLVITLFDLSLIKLVEKAIISSDLGLTPYSSGMGIRLILPPLTEERRRNLIKLVRGEAEKSKVYVRNLRRDANDKVKTLLKNKIISIDEDHKYQSHMQKLTEVWINKLDCILAEKERELINF</sequence>
<comment type="similarity">
    <text evidence="2 6">Belongs to the RRF family.</text>
</comment>
<dbReference type="EMBL" id="CP011787">
    <property type="protein sequence ID" value="AKZ66062.1"/>
    <property type="molecule type" value="Genomic_DNA"/>
</dbReference>
<dbReference type="SUPFAM" id="SSF55194">
    <property type="entry name" value="Ribosome recycling factor, RRF"/>
    <property type="match status" value="1"/>
</dbReference>
<dbReference type="PATRIC" id="fig|186490.8.peg.450"/>
<dbReference type="HAMAP" id="MF_00040">
    <property type="entry name" value="RRF"/>
    <property type="match status" value="1"/>
</dbReference>
<evidence type="ECO:0000313" key="9">
    <source>
        <dbReference type="Proteomes" id="UP000056466"/>
    </source>
</evidence>
<reference evidence="8 9" key="1">
    <citation type="submission" date="2015-06" db="EMBL/GenBank/DDBJ databases">
        <title>Lineage-specific patterns of genome deterioration in obligate symbionts.</title>
        <authorList>
            <person name="Bennett G.M."/>
            <person name="McCutcheon J.P."/>
            <person name="McDonald B.R."/>
            <person name="Moran N.A."/>
        </authorList>
    </citation>
    <scope>NUCLEOTIDE SEQUENCE [LARGE SCALE GENOMIC DNA]</scope>
    <source>
        <strain evidence="8 9">B-GSS</strain>
    </source>
</reference>
<organism evidence="8 9">
    <name type="scientific">Candidatus Palibaumannia cicadellinicola</name>
    <dbReference type="NCBI Taxonomy" id="186490"/>
    <lineage>
        <taxon>Bacteria</taxon>
        <taxon>Pseudomonadati</taxon>
        <taxon>Pseudomonadota</taxon>
        <taxon>Gammaproteobacteria</taxon>
        <taxon>Candidatus Palibaumannia</taxon>
    </lineage>
</organism>
<dbReference type="Gene3D" id="1.10.132.20">
    <property type="entry name" value="Ribosome-recycling factor"/>
    <property type="match status" value="1"/>
</dbReference>
<dbReference type="GO" id="GO:0005829">
    <property type="term" value="C:cytosol"/>
    <property type="evidence" value="ECO:0007669"/>
    <property type="project" value="GOC"/>
</dbReference>
<comment type="function">
    <text evidence="5 6">Responsible for the release of ribosomes from messenger RNA at the termination of protein biosynthesis. May increase the efficiency of translation by recycling ribosomes from one round of translation to another.</text>
</comment>
<name>A0A0K2BLK2_9GAMM</name>
<evidence type="ECO:0000259" key="7">
    <source>
        <dbReference type="Pfam" id="PF01765"/>
    </source>
</evidence>
<dbReference type="GO" id="GO:0002184">
    <property type="term" value="P:cytoplasmic translational termination"/>
    <property type="evidence" value="ECO:0007669"/>
    <property type="project" value="TreeGrafter"/>
</dbReference>
<evidence type="ECO:0000256" key="3">
    <source>
        <dbReference type="ARBA" id="ARBA00022490"/>
    </source>
</evidence>
<dbReference type="KEGG" id="bcig:AB162_479"/>
<dbReference type="PANTHER" id="PTHR20982:SF3">
    <property type="entry name" value="MITOCHONDRIAL RIBOSOME RECYCLING FACTOR PSEUDO 1"/>
    <property type="match status" value="1"/>
</dbReference>
<feature type="domain" description="Ribosome recycling factor" evidence="7">
    <location>
        <begin position="20"/>
        <end position="182"/>
    </location>
</feature>
<dbReference type="Proteomes" id="UP000056466">
    <property type="component" value="Chromosome"/>
</dbReference>
<dbReference type="NCBIfam" id="TIGR00496">
    <property type="entry name" value="frr"/>
    <property type="match status" value="1"/>
</dbReference>
<dbReference type="OrthoDB" id="9804006at2"/>
<proteinExistence type="inferred from homology"/>
<dbReference type="Pfam" id="PF01765">
    <property type="entry name" value="RRF"/>
    <property type="match status" value="1"/>
</dbReference>
<evidence type="ECO:0000256" key="2">
    <source>
        <dbReference type="ARBA" id="ARBA00005912"/>
    </source>
</evidence>
<evidence type="ECO:0000313" key="8">
    <source>
        <dbReference type="EMBL" id="AKZ66062.1"/>
    </source>
</evidence>
<dbReference type="Gene3D" id="3.30.1360.40">
    <property type="match status" value="1"/>
</dbReference>
<dbReference type="FunFam" id="3.30.1360.40:FF:000001">
    <property type="entry name" value="Ribosome-recycling factor"/>
    <property type="match status" value="1"/>
</dbReference>
<comment type="subcellular location">
    <subcellularLocation>
        <location evidence="1 6">Cytoplasm</location>
    </subcellularLocation>
</comment>
<keyword evidence="3 6" id="KW-0963">Cytoplasm</keyword>
<dbReference type="InterPro" id="IPR023584">
    <property type="entry name" value="Ribosome_recyc_fac_dom"/>
</dbReference>
<evidence type="ECO:0000256" key="5">
    <source>
        <dbReference type="ARBA" id="ARBA00025050"/>
    </source>
</evidence>
<dbReference type="FunFam" id="1.10.132.20:FF:000001">
    <property type="entry name" value="Ribosome-recycling factor"/>
    <property type="match status" value="1"/>
</dbReference>
<dbReference type="InterPro" id="IPR002661">
    <property type="entry name" value="Ribosome_recyc_fac"/>
</dbReference>
<keyword evidence="4 6" id="KW-0648">Protein biosynthesis</keyword>
<gene>
    <name evidence="6 8" type="primary">frr</name>
    <name evidence="8" type="ORF">AB162_479</name>
</gene>
<dbReference type="RefSeq" id="WP_053097153.1">
    <property type="nucleotide sequence ID" value="NZ_CP011787.1"/>
</dbReference>
<dbReference type="InterPro" id="IPR036191">
    <property type="entry name" value="RRF_sf"/>
</dbReference>
<evidence type="ECO:0000256" key="1">
    <source>
        <dbReference type="ARBA" id="ARBA00004496"/>
    </source>
</evidence>
<dbReference type="PANTHER" id="PTHR20982">
    <property type="entry name" value="RIBOSOME RECYCLING FACTOR"/>
    <property type="match status" value="1"/>
</dbReference>
<protein>
    <recommendedName>
        <fullName evidence="6">Ribosome-recycling factor</fullName>
        <shortName evidence="6">RRF</shortName>
    </recommendedName>
    <alternativeName>
        <fullName evidence="6">Ribosome-releasing factor</fullName>
    </alternativeName>
</protein>
<evidence type="ECO:0000256" key="4">
    <source>
        <dbReference type="ARBA" id="ARBA00022917"/>
    </source>
</evidence>
<keyword evidence="9" id="KW-1185">Reference proteome</keyword>
<evidence type="ECO:0000256" key="6">
    <source>
        <dbReference type="HAMAP-Rule" id="MF_00040"/>
    </source>
</evidence>
<dbReference type="CDD" id="cd00520">
    <property type="entry name" value="RRF"/>
    <property type="match status" value="1"/>
</dbReference>
<dbReference type="GO" id="GO:0043023">
    <property type="term" value="F:ribosomal large subunit binding"/>
    <property type="evidence" value="ECO:0007669"/>
    <property type="project" value="TreeGrafter"/>
</dbReference>